<dbReference type="EMBL" id="JBBCAQ010000004">
    <property type="protein sequence ID" value="KAK7604091.1"/>
    <property type="molecule type" value="Genomic_DNA"/>
</dbReference>
<dbReference type="AlphaFoldDB" id="A0AAN9TTU9"/>
<reference evidence="1 2" key="1">
    <citation type="submission" date="2024-03" db="EMBL/GenBank/DDBJ databases">
        <title>Adaptation during the transition from Ophiocordyceps entomopathogen to insect associate is accompanied by gene loss and intensified selection.</title>
        <authorList>
            <person name="Ward C.M."/>
            <person name="Onetto C.A."/>
            <person name="Borneman A.R."/>
        </authorList>
    </citation>
    <scope>NUCLEOTIDE SEQUENCE [LARGE SCALE GENOMIC DNA]</scope>
    <source>
        <strain evidence="1">AWRI1</strain>
        <tissue evidence="1">Single Adult Female</tissue>
    </source>
</reference>
<name>A0AAN9TTU9_9HEMI</name>
<comment type="caution">
    <text evidence="1">The sequence shown here is derived from an EMBL/GenBank/DDBJ whole genome shotgun (WGS) entry which is preliminary data.</text>
</comment>
<evidence type="ECO:0000313" key="2">
    <source>
        <dbReference type="Proteomes" id="UP001367676"/>
    </source>
</evidence>
<accession>A0AAN9TTU9</accession>
<sequence>MSAAALRNVAHQRSRALHTRMKEGGCVSRNDIMEKKKLKMTFTVPLGFGMPVFFLYTDVEMSISHRCWNDGGGSSISSGSYIDLLIDASDESATGKRKRARKLDSRGRVIGSWKMCHRNWEQLIPSSKRVIITASFRIFLTE</sequence>
<keyword evidence="2" id="KW-1185">Reference proteome</keyword>
<gene>
    <name evidence="1" type="ORF">V9T40_004364</name>
</gene>
<proteinExistence type="predicted"/>
<protein>
    <submittedName>
        <fullName evidence="1">Uncharacterized protein</fullName>
    </submittedName>
</protein>
<dbReference type="Proteomes" id="UP001367676">
    <property type="component" value="Unassembled WGS sequence"/>
</dbReference>
<evidence type="ECO:0000313" key="1">
    <source>
        <dbReference type="EMBL" id="KAK7604091.1"/>
    </source>
</evidence>
<organism evidence="1 2">
    <name type="scientific">Parthenolecanium corni</name>
    <dbReference type="NCBI Taxonomy" id="536013"/>
    <lineage>
        <taxon>Eukaryota</taxon>
        <taxon>Metazoa</taxon>
        <taxon>Ecdysozoa</taxon>
        <taxon>Arthropoda</taxon>
        <taxon>Hexapoda</taxon>
        <taxon>Insecta</taxon>
        <taxon>Pterygota</taxon>
        <taxon>Neoptera</taxon>
        <taxon>Paraneoptera</taxon>
        <taxon>Hemiptera</taxon>
        <taxon>Sternorrhyncha</taxon>
        <taxon>Coccoidea</taxon>
        <taxon>Coccidae</taxon>
        <taxon>Parthenolecanium</taxon>
    </lineage>
</organism>